<evidence type="ECO:0000256" key="1">
    <source>
        <dbReference type="ARBA" id="ARBA00004651"/>
    </source>
</evidence>
<evidence type="ECO:0000313" key="11">
    <source>
        <dbReference type="Proteomes" id="UP000320225"/>
    </source>
</evidence>
<dbReference type="InterPro" id="IPR038731">
    <property type="entry name" value="RgtA/B/C-like"/>
</dbReference>
<comment type="subcellular location">
    <subcellularLocation>
        <location evidence="1">Cell membrane</location>
        <topology evidence="1">Multi-pass membrane protein</topology>
    </subcellularLocation>
</comment>
<evidence type="ECO:0000256" key="2">
    <source>
        <dbReference type="ARBA" id="ARBA00022475"/>
    </source>
</evidence>
<evidence type="ECO:0000256" key="5">
    <source>
        <dbReference type="ARBA" id="ARBA00022692"/>
    </source>
</evidence>
<organism evidence="10 11">
    <name type="scientific">Tepidimonas sediminis</name>
    <dbReference type="NCBI Taxonomy" id="2588941"/>
    <lineage>
        <taxon>Bacteria</taxon>
        <taxon>Pseudomonadati</taxon>
        <taxon>Pseudomonadota</taxon>
        <taxon>Betaproteobacteria</taxon>
        <taxon>Burkholderiales</taxon>
        <taxon>Tepidimonas</taxon>
    </lineage>
</organism>
<dbReference type="GO" id="GO:0009103">
    <property type="term" value="P:lipopolysaccharide biosynthetic process"/>
    <property type="evidence" value="ECO:0007669"/>
    <property type="project" value="UniProtKB-ARBA"/>
</dbReference>
<feature type="transmembrane region" description="Helical" evidence="8">
    <location>
        <begin position="300"/>
        <end position="317"/>
    </location>
</feature>
<dbReference type="GO" id="GO:0005886">
    <property type="term" value="C:plasma membrane"/>
    <property type="evidence" value="ECO:0007669"/>
    <property type="project" value="UniProtKB-SubCell"/>
</dbReference>
<feature type="transmembrane region" description="Helical" evidence="8">
    <location>
        <begin position="346"/>
        <end position="365"/>
    </location>
</feature>
<protein>
    <submittedName>
        <fullName evidence="10">Undecaprenyl phosphate-alpha-4-amino-4-deoxy-L-arabinose arabinosyl transferase</fullName>
        <ecNumber evidence="10">2.4.2.43</ecNumber>
    </submittedName>
</protein>
<dbReference type="GO" id="GO:0103015">
    <property type="term" value="F:4-amino-4-deoxy-L-arabinose transferase activity"/>
    <property type="evidence" value="ECO:0007669"/>
    <property type="project" value="UniProtKB-EC"/>
</dbReference>
<keyword evidence="6 8" id="KW-1133">Transmembrane helix</keyword>
<dbReference type="AlphaFoldDB" id="A0A554WGG0"/>
<keyword evidence="4 10" id="KW-0808">Transferase</keyword>
<feature type="transmembrane region" description="Helical" evidence="8">
    <location>
        <begin position="213"/>
        <end position="231"/>
    </location>
</feature>
<reference evidence="10 11" key="1">
    <citation type="submission" date="2019-07" db="EMBL/GenBank/DDBJ databases">
        <title>Tepidimonas sediminis YIM 72259 draft genome.</title>
        <authorList>
            <person name="Da Costa M.S."/>
            <person name="Froufe H.J.C."/>
            <person name="Egas C."/>
            <person name="Albuquerque L."/>
        </authorList>
    </citation>
    <scope>NUCLEOTIDE SEQUENCE [LARGE SCALE GENOMIC DNA]</scope>
    <source>
        <strain evidence="10 11">YIM 72259</strain>
    </source>
</reference>
<keyword evidence="7 8" id="KW-0472">Membrane</keyword>
<dbReference type="GO" id="GO:0010041">
    <property type="term" value="P:response to iron(III) ion"/>
    <property type="evidence" value="ECO:0007669"/>
    <property type="project" value="TreeGrafter"/>
</dbReference>
<feature type="transmembrane region" description="Helical" evidence="8">
    <location>
        <begin position="173"/>
        <end position="201"/>
    </location>
</feature>
<keyword evidence="11" id="KW-1185">Reference proteome</keyword>
<dbReference type="RefSeq" id="WP_221934230.1">
    <property type="nucleotide sequence ID" value="NZ_VJND01000023.1"/>
</dbReference>
<keyword evidence="2" id="KW-1003">Cell membrane</keyword>
<dbReference type="EC" id="2.4.2.43" evidence="10"/>
<feature type="transmembrane region" description="Helical" evidence="8">
    <location>
        <begin position="385"/>
        <end position="407"/>
    </location>
</feature>
<proteinExistence type="predicted"/>
<dbReference type="InterPro" id="IPR050297">
    <property type="entry name" value="LipidA_mod_glycosyltrf_83"/>
</dbReference>
<feature type="domain" description="Glycosyltransferase RgtA/B/C/D-like" evidence="9">
    <location>
        <begin position="70"/>
        <end position="229"/>
    </location>
</feature>
<evidence type="ECO:0000256" key="4">
    <source>
        <dbReference type="ARBA" id="ARBA00022679"/>
    </source>
</evidence>
<evidence type="ECO:0000256" key="6">
    <source>
        <dbReference type="ARBA" id="ARBA00022989"/>
    </source>
</evidence>
<keyword evidence="3 10" id="KW-0328">Glycosyltransferase</keyword>
<dbReference type="Proteomes" id="UP000320225">
    <property type="component" value="Unassembled WGS sequence"/>
</dbReference>
<evidence type="ECO:0000256" key="3">
    <source>
        <dbReference type="ARBA" id="ARBA00022676"/>
    </source>
</evidence>
<evidence type="ECO:0000256" key="7">
    <source>
        <dbReference type="ARBA" id="ARBA00023136"/>
    </source>
</evidence>
<feature type="transmembrane region" description="Helical" evidence="8">
    <location>
        <begin position="265"/>
        <end position="288"/>
    </location>
</feature>
<evidence type="ECO:0000256" key="8">
    <source>
        <dbReference type="SAM" id="Phobius"/>
    </source>
</evidence>
<dbReference type="PANTHER" id="PTHR33908:SF3">
    <property type="entry name" value="UNDECAPRENYL PHOSPHATE-ALPHA-4-AMINO-4-DEOXY-L-ARABINOSE ARABINOSYL TRANSFERASE"/>
    <property type="match status" value="1"/>
</dbReference>
<comment type="caution">
    <text evidence="10">The sequence shown here is derived from an EMBL/GenBank/DDBJ whole genome shotgun (WGS) entry which is preliminary data.</text>
</comment>
<dbReference type="Pfam" id="PF13231">
    <property type="entry name" value="PMT_2"/>
    <property type="match status" value="1"/>
</dbReference>
<accession>A0A554WGG0</accession>
<dbReference type="PANTHER" id="PTHR33908">
    <property type="entry name" value="MANNOSYLTRANSFERASE YKCB-RELATED"/>
    <property type="match status" value="1"/>
</dbReference>
<evidence type="ECO:0000313" key="10">
    <source>
        <dbReference type="EMBL" id="TSE22657.1"/>
    </source>
</evidence>
<evidence type="ECO:0000259" key="9">
    <source>
        <dbReference type="Pfam" id="PF13231"/>
    </source>
</evidence>
<keyword evidence="5 8" id="KW-0812">Transmembrane</keyword>
<feature type="transmembrane region" description="Helical" evidence="8">
    <location>
        <begin position="419"/>
        <end position="437"/>
    </location>
</feature>
<gene>
    <name evidence="10" type="primary">arnT</name>
    <name evidence="10" type="ORF">Tsedi_02354</name>
</gene>
<name>A0A554WGG0_9BURK</name>
<dbReference type="EMBL" id="VJND01000023">
    <property type="protein sequence ID" value="TSE22657.1"/>
    <property type="molecule type" value="Genomic_DNA"/>
</dbReference>
<sequence length="517" mass="56821">MFSMMTHAARQPTAWHALAVWLLPLAVWFTGLGTPPLFDVDEGAFSEATREMLARGDWLSTWLLDAPRYDKPILIYWLQALAVALLGLHEWALRLPSALAALGWGWAAWRFAREQWDESCAERALWIVATALGPWIMARAATADALLNLWLALAGLDLWRFLGHGDRRALRRAYLWVALGLLTKGPVAALIPAAAGTLHCLLQRDARTWRRAALDPLGWLILLAVAAPWYAAMLATHGQAFIDGFILRHNVQRFTATLEGHGGSWLYYLVVLPLLLLPWSAALPAVLARLRADVGEALPRYLWLWCGFVVVFFSLSGTKLPHYVLYGATPLMLLLARHLPALRAPALLVPLTLLALWPWLPALLAELGARTSDGYYAAQLALAPALAPAHFAAVTWAALGLGVALALAPRRPAWRRLQALAALQALLLGAVVAPWFGDVLQGAVREAGRRVQAAQAPAVLWRFDAPSFAVYARAVTPRRAPQLGEWALTRIDRVPADVPHTVLYQRGGVVLLRRDPG</sequence>